<keyword evidence="2" id="KW-0812">Transmembrane</keyword>
<evidence type="ECO:0000256" key="2">
    <source>
        <dbReference type="SAM" id="Phobius"/>
    </source>
</evidence>
<feature type="region of interest" description="Disordered" evidence="1">
    <location>
        <begin position="119"/>
        <end position="141"/>
    </location>
</feature>
<accession>A0A9D6V0T0</accession>
<gene>
    <name evidence="3" type="ORF">HY912_08010</name>
</gene>
<protein>
    <submittedName>
        <fullName evidence="3">Uncharacterized protein</fullName>
    </submittedName>
</protein>
<feature type="transmembrane region" description="Helical" evidence="2">
    <location>
        <begin position="5"/>
        <end position="21"/>
    </location>
</feature>
<reference evidence="3" key="1">
    <citation type="submission" date="2020-07" db="EMBL/GenBank/DDBJ databases">
        <title>Huge and variable diversity of episymbiotic CPR bacteria and DPANN archaea in groundwater ecosystems.</title>
        <authorList>
            <person name="He C.Y."/>
            <person name="Keren R."/>
            <person name="Whittaker M."/>
            <person name="Farag I.F."/>
            <person name="Doudna J."/>
            <person name="Cate J.H.D."/>
            <person name="Banfield J.F."/>
        </authorList>
    </citation>
    <scope>NUCLEOTIDE SEQUENCE</scope>
    <source>
        <strain evidence="3">NC_groundwater_1664_Pr3_B-0.1um_52_9</strain>
    </source>
</reference>
<dbReference type="Proteomes" id="UP000807825">
    <property type="component" value="Unassembled WGS sequence"/>
</dbReference>
<feature type="transmembrane region" description="Helical" evidence="2">
    <location>
        <begin position="58"/>
        <end position="90"/>
    </location>
</feature>
<keyword evidence="2" id="KW-0472">Membrane</keyword>
<evidence type="ECO:0000313" key="3">
    <source>
        <dbReference type="EMBL" id="MBI5249424.1"/>
    </source>
</evidence>
<dbReference type="EMBL" id="JACRDE010000217">
    <property type="protein sequence ID" value="MBI5249424.1"/>
    <property type="molecule type" value="Genomic_DNA"/>
</dbReference>
<dbReference type="AlphaFoldDB" id="A0A9D6V0T0"/>
<organism evidence="3 4">
    <name type="scientific">Desulfomonile tiedjei</name>
    <dbReference type="NCBI Taxonomy" id="2358"/>
    <lineage>
        <taxon>Bacteria</taxon>
        <taxon>Pseudomonadati</taxon>
        <taxon>Thermodesulfobacteriota</taxon>
        <taxon>Desulfomonilia</taxon>
        <taxon>Desulfomonilales</taxon>
        <taxon>Desulfomonilaceae</taxon>
        <taxon>Desulfomonile</taxon>
    </lineage>
</organism>
<proteinExistence type="predicted"/>
<comment type="caution">
    <text evidence="3">The sequence shown here is derived from an EMBL/GenBank/DDBJ whole genome shotgun (WGS) entry which is preliminary data.</text>
</comment>
<sequence length="141" mass="15239">MILKLIGMIVLGILSGLLSFYNKNYYVKIFNDILGKEDEPAAAARVGRGFMYGFLFPVYFVLLLCGLVALVIFLITAGIIAAIVFVLVWVTEKLLPNEWLGSILLGLFEKVGIRQKAPAAAPVAAPPSTPPAQTAGEQKTE</sequence>
<evidence type="ECO:0000313" key="4">
    <source>
        <dbReference type="Proteomes" id="UP000807825"/>
    </source>
</evidence>
<evidence type="ECO:0000256" key="1">
    <source>
        <dbReference type="SAM" id="MobiDB-lite"/>
    </source>
</evidence>
<name>A0A9D6V0T0_9BACT</name>
<keyword evidence="2" id="KW-1133">Transmembrane helix</keyword>